<comment type="caution">
    <text evidence="2">The sequence shown here is derived from an EMBL/GenBank/DDBJ whole genome shotgun (WGS) entry which is preliminary data.</text>
</comment>
<dbReference type="EMBL" id="BPLR01014933">
    <property type="protein sequence ID" value="GIY72335.1"/>
    <property type="molecule type" value="Genomic_DNA"/>
</dbReference>
<name>A0AAV4VR02_CAEEX</name>
<gene>
    <name evidence="2" type="ORF">CEXT_529211</name>
</gene>
<evidence type="ECO:0000256" key="1">
    <source>
        <dbReference type="SAM" id="MobiDB-lite"/>
    </source>
</evidence>
<sequence>MESGLVVAVTSHTSGWVSPYLPKMFVDRSGVGWVLRRLRPEHKIASGPEQEQRAPKGRIIWGRGPRGQQIARQRERGSAASDAIVPPGWTRELIAKSGNLSLSKSPIGGIFRNISDTVTCSTGMRRKVQDSCRPGGRSGGTGKTSLKHLQGRGGSDRQTDRQPFAITLMVPLAIVFSGSLLTRHNEIPEVVVGNAK</sequence>
<dbReference type="AlphaFoldDB" id="A0AAV4VR02"/>
<feature type="region of interest" description="Disordered" evidence="1">
    <location>
        <begin position="126"/>
        <end position="160"/>
    </location>
</feature>
<reference evidence="2 3" key="1">
    <citation type="submission" date="2021-06" db="EMBL/GenBank/DDBJ databases">
        <title>Caerostris extrusa draft genome.</title>
        <authorList>
            <person name="Kono N."/>
            <person name="Arakawa K."/>
        </authorList>
    </citation>
    <scope>NUCLEOTIDE SEQUENCE [LARGE SCALE GENOMIC DNA]</scope>
</reference>
<proteinExistence type="predicted"/>
<keyword evidence="3" id="KW-1185">Reference proteome</keyword>
<evidence type="ECO:0000313" key="2">
    <source>
        <dbReference type="EMBL" id="GIY72335.1"/>
    </source>
</evidence>
<dbReference type="Proteomes" id="UP001054945">
    <property type="component" value="Unassembled WGS sequence"/>
</dbReference>
<accession>A0AAV4VR02</accession>
<evidence type="ECO:0000313" key="3">
    <source>
        <dbReference type="Proteomes" id="UP001054945"/>
    </source>
</evidence>
<protein>
    <submittedName>
        <fullName evidence="2">Uncharacterized protein</fullName>
    </submittedName>
</protein>
<organism evidence="2 3">
    <name type="scientific">Caerostris extrusa</name>
    <name type="common">Bark spider</name>
    <name type="synonym">Caerostris bankana</name>
    <dbReference type="NCBI Taxonomy" id="172846"/>
    <lineage>
        <taxon>Eukaryota</taxon>
        <taxon>Metazoa</taxon>
        <taxon>Ecdysozoa</taxon>
        <taxon>Arthropoda</taxon>
        <taxon>Chelicerata</taxon>
        <taxon>Arachnida</taxon>
        <taxon>Araneae</taxon>
        <taxon>Araneomorphae</taxon>
        <taxon>Entelegynae</taxon>
        <taxon>Araneoidea</taxon>
        <taxon>Araneidae</taxon>
        <taxon>Caerostris</taxon>
    </lineage>
</organism>